<dbReference type="InterPro" id="IPR013088">
    <property type="entry name" value="Znf_NHR/GATA"/>
</dbReference>
<keyword evidence="12" id="KW-1185">Reference proteome</keyword>
<dbReference type="GO" id="GO:0045944">
    <property type="term" value="P:positive regulation of transcription by RNA polymerase II"/>
    <property type="evidence" value="ECO:0007669"/>
    <property type="project" value="TreeGrafter"/>
</dbReference>
<evidence type="ECO:0000256" key="7">
    <source>
        <dbReference type="ARBA" id="ARBA00023170"/>
    </source>
</evidence>
<evidence type="ECO:0000259" key="9">
    <source>
        <dbReference type="PROSITE" id="PS51030"/>
    </source>
</evidence>
<evidence type="ECO:0000256" key="2">
    <source>
        <dbReference type="ARBA" id="ARBA00022771"/>
    </source>
</evidence>
<dbReference type="GO" id="GO:0008270">
    <property type="term" value="F:zinc ion binding"/>
    <property type="evidence" value="ECO:0007669"/>
    <property type="project" value="UniProtKB-KW"/>
</dbReference>
<evidence type="ECO:0000256" key="4">
    <source>
        <dbReference type="ARBA" id="ARBA00023015"/>
    </source>
</evidence>
<dbReference type="SUPFAM" id="SSF57716">
    <property type="entry name" value="Glucocorticoid receptor-like (DNA-binding domain)"/>
    <property type="match status" value="1"/>
</dbReference>
<feature type="domain" description="NR LBD" evidence="10">
    <location>
        <begin position="281"/>
        <end position="440"/>
    </location>
</feature>
<keyword evidence="6" id="KW-0804">Transcription</keyword>
<organism evidence="11">
    <name type="scientific">Oppiella nova</name>
    <dbReference type="NCBI Taxonomy" id="334625"/>
    <lineage>
        <taxon>Eukaryota</taxon>
        <taxon>Metazoa</taxon>
        <taxon>Ecdysozoa</taxon>
        <taxon>Arthropoda</taxon>
        <taxon>Chelicerata</taxon>
        <taxon>Arachnida</taxon>
        <taxon>Acari</taxon>
        <taxon>Acariformes</taxon>
        <taxon>Sarcoptiformes</taxon>
        <taxon>Oribatida</taxon>
        <taxon>Brachypylina</taxon>
        <taxon>Oppioidea</taxon>
        <taxon>Oppiidae</taxon>
        <taxon>Oppiella</taxon>
    </lineage>
</organism>
<evidence type="ECO:0000256" key="8">
    <source>
        <dbReference type="ARBA" id="ARBA00023242"/>
    </source>
</evidence>
<dbReference type="EMBL" id="CAJPVJ010000328">
    <property type="protein sequence ID" value="CAG2162087.1"/>
    <property type="molecule type" value="Genomic_DNA"/>
</dbReference>
<name>A0A7R9LCA2_9ACAR</name>
<evidence type="ECO:0008006" key="13">
    <source>
        <dbReference type="Google" id="ProtNLM"/>
    </source>
</evidence>
<keyword evidence="3" id="KW-0862">Zinc</keyword>
<dbReference type="PROSITE" id="PS51843">
    <property type="entry name" value="NR_LBD"/>
    <property type="match status" value="1"/>
</dbReference>
<evidence type="ECO:0000256" key="1">
    <source>
        <dbReference type="ARBA" id="ARBA00022723"/>
    </source>
</evidence>
<sequence>MFKGLTDYNTLNELEINKLGELLSLSKIFEYLSSKHLLKLKDITQYLKITPKRSEETVKELLSFSKGLSGFTNDNDISVIARLFVQVSTPMEPGPNNIGIGRNFFAFTCDSCKYFFRRYALNDKPFKCPTSGKCVINPQTRSLCKKCRLHKCFEVGMRKVPTELIRSDAENQLRKLEVRENKRKLNLLIKYKNSVDSEYSGYSTSSLLPRSYGNDERDFILDLIENTLNISDEQIKEIESYLSLTTSNTYLSLDEILAKYEKFFITPVFRELVDYNGLNELESNRISELLNASKIINNPMTKNNFIITDWEELVKVTSYRTEVQIQEFINFCKTFNGLSNLCPTDQSILIKYGLMELFVIYHLLCYNKDTQKFTLYLIIWIIITISDHAQLAMECLLISSSFRFLSVKSISSSTTLATIEETADMRRQTKPNLKHPFCCK</sequence>
<evidence type="ECO:0000256" key="5">
    <source>
        <dbReference type="ARBA" id="ARBA00023125"/>
    </source>
</evidence>
<evidence type="ECO:0000259" key="10">
    <source>
        <dbReference type="PROSITE" id="PS51843"/>
    </source>
</evidence>
<dbReference type="EMBL" id="OC915153">
    <property type="protein sequence ID" value="CAD7638948.1"/>
    <property type="molecule type" value="Genomic_DNA"/>
</dbReference>
<proteinExistence type="predicted"/>
<evidence type="ECO:0000313" key="11">
    <source>
        <dbReference type="EMBL" id="CAD7638948.1"/>
    </source>
</evidence>
<dbReference type="Gene3D" id="1.10.565.10">
    <property type="entry name" value="Retinoid X Receptor"/>
    <property type="match status" value="1"/>
</dbReference>
<keyword evidence="4" id="KW-0805">Transcription regulation</keyword>
<dbReference type="Gene3D" id="3.30.50.10">
    <property type="entry name" value="Erythroid Transcription Factor GATA-1, subunit A"/>
    <property type="match status" value="1"/>
</dbReference>
<dbReference type="PANTHER" id="PTHR24082:SF283">
    <property type="entry name" value="NUCLEAR HORMONE RECEPTOR HR96"/>
    <property type="match status" value="1"/>
</dbReference>
<keyword evidence="1" id="KW-0479">Metal-binding</keyword>
<dbReference type="AlphaFoldDB" id="A0A7R9LCA2"/>
<dbReference type="OrthoDB" id="10018779at2759"/>
<evidence type="ECO:0000256" key="3">
    <source>
        <dbReference type="ARBA" id="ARBA00022833"/>
    </source>
</evidence>
<dbReference type="GO" id="GO:0000978">
    <property type="term" value="F:RNA polymerase II cis-regulatory region sequence-specific DNA binding"/>
    <property type="evidence" value="ECO:0007669"/>
    <property type="project" value="TreeGrafter"/>
</dbReference>
<dbReference type="InterPro" id="IPR000536">
    <property type="entry name" value="Nucl_hrmn_rcpt_lig-bd"/>
</dbReference>
<protein>
    <recommendedName>
        <fullName evidence="13">Nuclear receptor domain-containing protein</fullName>
    </recommendedName>
</protein>
<dbReference type="SMART" id="SM00399">
    <property type="entry name" value="ZnF_C4"/>
    <property type="match status" value="1"/>
</dbReference>
<keyword evidence="7" id="KW-0675">Receptor</keyword>
<dbReference type="PROSITE" id="PS51030">
    <property type="entry name" value="NUCLEAR_REC_DBD_2"/>
    <property type="match status" value="1"/>
</dbReference>
<gene>
    <name evidence="11" type="ORF">ONB1V03_LOCUS1687</name>
</gene>
<dbReference type="Proteomes" id="UP000728032">
    <property type="component" value="Unassembled WGS sequence"/>
</dbReference>
<feature type="domain" description="Nuclear receptor" evidence="9">
    <location>
        <begin position="82"/>
        <end position="164"/>
    </location>
</feature>
<keyword evidence="2" id="KW-0863">Zinc-finger</keyword>
<reference evidence="11" key="1">
    <citation type="submission" date="2020-11" db="EMBL/GenBank/DDBJ databases">
        <authorList>
            <person name="Tran Van P."/>
        </authorList>
    </citation>
    <scope>NUCLEOTIDE SEQUENCE</scope>
</reference>
<dbReference type="PRINTS" id="PR00047">
    <property type="entry name" value="STROIDFINGER"/>
</dbReference>
<dbReference type="GO" id="GO:0030154">
    <property type="term" value="P:cell differentiation"/>
    <property type="evidence" value="ECO:0007669"/>
    <property type="project" value="TreeGrafter"/>
</dbReference>
<dbReference type="InterPro" id="IPR035500">
    <property type="entry name" value="NHR-like_dom_sf"/>
</dbReference>
<dbReference type="GO" id="GO:0000122">
    <property type="term" value="P:negative regulation of transcription by RNA polymerase II"/>
    <property type="evidence" value="ECO:0007669"/>
    <property type="project" value="TreeGrafter"/>
</dbReference>
<dbReference type="SUPFAM" id="SSF48508">
    <property type="entry name" value="Nuclear receptor ligand-binding domain"/>
    <property type="match status" value="1"/>
</dbReference>
<dbReference type="InterPro" id="IPR001628">
    <property type="entry name" value="Znf_hrmn_rcpt"/>
</dbReference>
<evidence type="ECO:0000313" key="12">
    <source>
        <dbReference type="Proteomes" id="UP000728032"/>
    </source>
</evidence>
<dbReference type="PANTHER" id="PTHR24082">
    <property type="entry name" value="NUCLEAR HORMONE RECEPTOR"/>
    <property type="match status" value="1"/>
</dbReference>
<keyword evidence="5" id="KW-0238">DNA-binding</keyword>
<accession>A0A7R9LCA2</accession>
<dbReference type="Pfam" id="PF00105">
    <property type="entry name" value="zf-C4"/>
    <property type="match status" value="1"/>
</dbReference>
<dbReference type="GO" id="GO:0004879">
    <property type="term" value="F:nuclear receptor activity"/>
    <property type="evidence" value="ECO:0007669"/>
    <property type="project" value="TreeGrafter"/>
</dbReference>
<evidence type="ECO:0000256" key="6">
    <source>
        <dbReference type="ARBA" id="ARBA00023163"/>
    </source>
</evidence>
<keyword evidence="8" id="KW-0539">Nucleus</keyword>
<dbReference type="InterPro" id="IPR050234">
    <property type="entry name" value="Nuclear_hormone_rcpt_NR1"/>
</dbReference>